<proteinExistence type="inferred from homology"/>
<dbReference type="Gene3D" id="3.90.79.10">
    <property type="entry name" value="Nucleoside Triphosphate Pyrophosphohydrolase"/>
    <property type="match status" value="1"/>
</dbReference>
<evidence type="ECO:0000256" key="3">
    <source>
        <dbReference type="ARBA" id="ARBA00022801"/>
    </source>
</evidence>
<evidence type="ECO:0000313" key="6">
    <source>
        <dbReference type="Proteomes" id="UP000298218"/>
    </source>
</evidence>
<name>A0A4Y8KPT6_9MICO</name>
<keyword evidence="3 4" id="KW-0378">Hydrolase</keyword>
<dbReference type="PRINTS" id="PR00502">
    <property type="entry name" value="NUDIXFAMILY"/>
</dbReference>
<dbReference type="InterPro" id="IPR020084">
    <property type="entry name" value="NUDIX_hydrolase_CS"/>
</dbReference>
<dbReference type="GO" id="GO:0016787">
    <property type="term" value="F:hydrolase activity"/>
    <property type="evidence" value="ECO:0007669"/>
    <property type="project" value="UniProtKB-KW"/>
</dbReference>
<accession>A0A4Y8KPT6</accession>
<evidence type="ECO:0000256" key="1">
    <source>
        <dbReference type="ARBA" id="ARBA00001946"/>
    </source>
</evidence>
<dbReference type="SUPFAM" id="SSF55811">
    <property type="entry name" value="Nudix"/>
    <property type="match status" value="1"/>
</dbReference>
<dbReference type="PANTHER" id="PTHR43046">
    <property type="entry name" value="GDP-MANNOSE MANNOSYL HYDROLASE"/>
    <property type="match status" value="1"/>
</dbReference>
<sequence length="129" mass="13901">MGSLAVSAVVRDPAGRYLLVLRSASPERGRWTLPGGRVEPGETLHDALVREVREETGLGVRVVAEVGTLERAAPDGTLFEIHCFTTEPLDGVFAAGSDAAGLRWATAGELRTLNVTRGLLDSLRQWHQL</sequence>
<comment type="caution">
    <text evidence="5">The sequence shown here is derived from an EMBL/GenBank/DDBJ whole genome shotgun (WGS) entry which is preliminary data.</text>
</comment>
<dbReference type="OrthoDB" id="9804442at2"/>
<dbReference type="RefSeq" id="WP_134173280.1">
    <property type="nucleotide sequence ID" value="NZ_SODI01000001.1"/>
</dbReference>
<dbReference type="PANTHER" id="PTHR43046:SF14">
    <property type="entry name" value="MUTT_NUDIX FAMILY PROTEIN"/>
    <property type="match status" value="1"/>
</dbReference>
<dbReference type="Proteomes" id="UP000298218">
    <property type="component" value="Unassembled WGS sequence"/>
</dbReference>
<comment type="cofactor">
    <cofactor evidence="1">
        <name>Mg(2+)</name>
        <dbReference type="ChEBI" id="CHEBI:18420"/>
    </cofactor>
</comment>
<gene>
    <name evidence="5" type="ORF">E3T53_07560</name>
</gene>
<dbReference type="CDD" id="cd04673">
    <property type="entry name" value="NUDIX_ADPRase"/>
    <property type="match status" value="1"/>
</dbReference>
<evidence type="ECO:0000256" key="2">
    <source>
        <dbReference type="ARBA" id="ARBA00005582"/>
    </source>
</evidence>
<protein>
    <submittedName>
        <fullName evidence="5">NUDIX domain-containing protein</fullName>
    </submittedName>
</protein>
<keyword evidence="6" id="KW-1185">Reference proteome</keyword>
<evidence type="ECO:0000256" key="4">
    <source>
        <dbReference type="RuleBase" id="RU003476"/>
    </source>
</evidence>
<dbReference type="InterPro" id="IPR015797">
    <property type="entry name" value="NUDIX_hydrolase-like_dom_sf"/>
</dbReference>
<evidence type="ECO:0000313" key="5">
    <source>
        <dbReference type="EMBL" id="TFD79553.1"/>
    </source>
</evidence>
<dbReference type="InterPro" id="IPR000086">
    <property type="entry name" value="NUDIX_hydrolase_dom"/>
</dbReference>
<dbReference type="Pfam" id="PF00293">
    <property type="entry name" value="NUDIX"/>
    <property type="match status" value="1"/>
</dbReference>
<dbReference type="PROSITE" id="PS51462">
    <property type="entry name" value="NUDIX"/>
    <property type="match status" value="1"/>
</dbReference>
<reference evidence="5 6" key="1">
    <citation type="submission" date="2019-03" db="EMBL/GenBank/DDBJ databases">
        <title>Genomics of glacier-inhabiting Cryobacterium strains.</title>
        <authorList>
            <person name="Liu Q."/>
            <person name="Xin Y.-H."/>
        </authorList>
    </citation>
    <scope>NUCLEOTIDE SEQUENCE [LARGE SCALE GENOMIC DNA]</scope>
    <source>
        <strain evidence="5 6">CGMCC 1.4292</strain>
    </source>
</reference>
<organism evidence="5 6">
    <name type="scientific">Cryobacterium psychrophilum</name>
    <dbReference type="NCBI Taxonomy" id="41988"/>
    <lineage>
        <taxon>Bacteria</taxon>
        <taxon>Bacillati</taxon>
        <taxon>Actinomycetota</taxon>
        <taxon>Actinomycetes</taxon>
        <taxon>Micrococcales</taxon>
        <taxon>Microbacteriaceae</taxon>
        <taxon>Cryobacterium</taxon>
    </lineage>
</organism>
<dbReference type="InterPro" id="IPR020476">
    <property type="entry name" value="Nudix_hydrolase"/>
</dbReference>
<dbReference type="PROSITE" id="PS00893">
    <property type="entry name" value="NUDIX_BOX"/>
    <property type="match status" value="1"/>
</dbReference>
<dbReference type="EMBL" id="SOHQ01000022">
    <property type="protein sequence ID" value="TFD79553.1"/>
    <property type="molecule type" value="Genomic_DNA"/>
</dbReference>
<dbReference type="AlphaFoldDB" id="A0A4Y8KPT6"/>
<comment type="similarity">
    <text evidence="2 4">Belongs to the Nudix hydrolase family.</text>
</comment>